<gene>
    <name evidence="1" type="ORF">ATK06_1572</name>
</gene>
<dbReference type="Gene3D" id="3.20.20.70">
    <property type="entry name" value="Aldolase class I"/>
    <property type="match status" value="1"/>
</dbReference>
<protein>
    <submittedName>
        <fullName evidence="1">Indole-3-glycerol phosphate synthase</fullName>
    </submittedName>
</protein>
<dbReference type="OrthoDB" id="9804217at2"/>
<evidence type="ECO:0000313" key="2">
    <source>
        <dbReference type="Proteomes" id="UP000221653"/>
    </source>
</evidence>
<dbReference type="Proteomes" id="UP000221653">
    <property type="component" value="Unassembled WGS sequence"/>
</dbReference>
<dbReference type="InterPro" id="IPR011060">
    <property type="entry name" value="RibuloseP-bd_barrel"/>
</dbReference>
<accession>A0A2A9DQ11</accession>
<evidence type="ECO:0000313" key="1">
    <source>
        <dbReference type="EMBL" id="PFG28461.1"/>
    </source>
</evidence>
<dbReference type="UniPathway" id="UPA00035">
    <property type="reaction ID" value="UER00043"/>
</dbReference>
<dbReference type="EMBL" id="PDJF01000001">
    <property type="protein sequence ID" value="PFG28461.1"/>
    <property type="molecule type" value="Genomic_DNA"/>
</dbReference>
<reference evidence="1 2" key="1">
    <citation type="submission" date="2017-10" db="EMBL/GenBank/DDBJ databases">
        <title>Sequencing the genomes of 1000 actinobacteria strains.</title>
        <authorList>
            <person name="Klenk H.-P."/>
        </authorList>
    </citation>
    <scope>NUCLEOTIDE SEQUENCE [LARGE SCALE GENOMIC DNA]</scope>
    <source>
        <strain evidence="1 2">DSM 20688</strain>
    </source>
</reference>
<dbReference type="GO" id="GO:0000162">
    <property type="term" value="P:L-tryptophan biosynthetic process"/>
    <property type="evidence" value="ECO:0007669"/>
    <property type="project" value="UniProtKB-UniPathway"/>
</dbReference>
<dbReference type="AlphaFoldDB" id="A0A2A9DQ11"/>
<dbReference type="STRING" id="1724.GCA_001044175_01125"/>
<dbReference type="RefSeq" id="WP_111704145.1">
    <property type="nucleotide sequence ID" value="NZ_LS483464.1"/>
</dbReference>
<proteinExistence type="predicted"/>
<name>A0A2A9DQ11_9CORY</name>
<organism evidence="1 2">
    <name type="scientific">Corynebacterium renale</name>
    <dbReference type="NCBI Taxonomy" id="1724"/>
    <lineage>
        <taxon>Bacteria</taxon>
        <taxon>Bacillati</taxon>
        <taxon>Actinomycetota</taxon>
        <taxon>Actinomycetes</taxon>
        <taxon>Mycobacteriales</taxon>
        <taxon>Corynebacteriaceae</taxon>
        <taxon>Corynebacterium</taxon>
    </lineage>
</organism>
<dbReference type="InterPro" id="IPR013785">
    <property type="entry name" value="Aldolase_TIM"/>
</dbReference>
<dbReference type="SUPFAM" id="SSF51366">
    <property type="entry name" value="Ribulose-phoshate binding barrel"/>
    <property type="match status" value="1"/>
</dbReference>
<keyword evidence="2" id="KW-1185">Reference proteome</keyword>
<comment type="caution">
    <text evidence="1">The sequence shown here is derived from an EMBL/GenBank/DDBJ whole genome shotgun (WGS) entry which is preliminary data.</text>
</comment>
<sequence>MDNAMLGRWRPGDILRDVQQRQVHVPLETVQARGAHCALSHRENLVHSPGCSVCATVSNPRDLAIARTAGVPCVVSNDYTPVEGEDSWCPDMSLVPVLTSYQLHEHRAAGTSAVFIPAAWTMESQLVGLVERAFSLGLYPLVGVGCIREVHAAHAAGARAIATDVVTAPQLQETVEELGLVTTIIGGVAQPREVLGIAREGVKTVCVPARLPDEDDITAVQRLRTCESMGTHPAVLFR</sequence>